<dbReference type="EMBL" id="CANHGI010000003">
    <property type="protein sequence ID" value="CAI5444806.1"/>
    <property type="molecule type" value="Genomic_DNA"/>
</dbReference>
<dbReference type="AlphaFoldDB" id="A0A9P1N1X3"/>
<dbReference type="SUPFAM" id="SSF46955">
    <property type="entry name" value="Putative DNA-binding domain"/>
    <property type="match status" value="1"/>
</dbReference>
<reference evidence="6" key="1">
    <citation type="submission" date="2022-11" db="EMBL/GenBank/DDBJ databases">
        <authorList>
            <person name="Kikuchi T."/>
        </authorList>
    </citation>
    <scope>NUCLEOTIDE SEQUENCE</scope>
    <source>
        <strain evidence="6">PS1010</strain>
    </source>
</reference>
<sequence>MDTLTAIQNLAGMNDFALRIFRNPSKLDDFKYSSDDFEVPPGFPVTAKLVEFRGQQVAAFDIGNKEMICLPQVYELFLKNMVGGLHTVYTKLRRLDINPLICNVEQVRALRSLGAIQPGVNRCKLIESTDFDKLYEDCTSTCTRPGRPSKRGCGGYDDLWMEIAESSSCSTSGSASNSSVFNQLLPQFTTQQLIMQHFVALSQQQQQQREQNKEEEDGNFEGPVDGGGTPLNLSKSGSGSGNSENNDSDSMENMRKEDSSPNNSMSDRDRAGSNSNSMSVEGSSSNRGDTNLMNKILSLIEITSEQFKHERQELWRERNEIQLLRESFHKIVQEERDLRVKLENQTRKCGSYERRFKYMQQQLLLARGELRRNRKKSRKNEKAEGDNQEPCE</sequence>
<dbReference type="GO" id="GO:0000978">
    <property type="term" value="F:RNA polymerase II cis-regulatory region sequence-specific DNA binding"/>
    <property type="evidence" value="ECO:0007669"/>
    <property type="project" value="TreeGrafter"/>
</dbReference>
<dbReference type="OrthoDB" id="6436112at2759"/>
<keyword evidence="2" id="KW-0539">Nucleus</keyword>
<dbReference type="Proteomes" id="UP001152747">
    <property type="component" value="Unassembled WGS sequence"/>
</dbReference>
<feature type="region of interest" description="Disordered" evidence="4">
    <location>
        <begin position="367"/>
        <end position="392"/>
    </location>
</feature>
<feature type="region of interest" description="Disordered" evidence="4">
    <location>
        <begin position="204"/>
        <end position="290"/>
    </location>
</feature>
<dbReference type="PANTHER" id="PTHR12577">
    <property type="entry name" value="DACHSHUND"/>
    <property type="match status" value="1"/>
</dbReference>
<dbReference type="CDD" id="cd21081">
    <property type="entry name" value="DHD_Dac"/>
    <property type="match status" value="1"/>
</dbReference>
<comment type="similarity">
    <text evidence="3">Belongs to the DACH/dachshund family.</text>
</comment>
<evidence type="ECO:0000259" key="5">
    <source>
        <dbReference type="Pfam" id="PF02437"/>
    </source>
</evidence>
<evidence type="ECO:0000256" key="4">
    <source>
        <dbReference type="SAM" id="MobiDB-lite"/>
    </source>
</evidence>
<protein>
    <recommendedName>
        <fullName evidence="5">SKI/SNO/DAC domain-containing protein</fullName>
    </recommendedName>
</protein>
<dbReference type="FunFam" id="3.10.260.20:FF:000001">
    <property type="entry name" value="Dachshund homolog 1"/>
    <property type="match status" value="1"/>
</dbReference>
<proteinExistence type="inferred from homology"/>
<dbReference type="InterPro" id="IPR037000">
    <property type="entry name" value="Ski_DNA-bd_sf"/>
</dbReference>
<evidence type="ECO:0000256" key="2">
    <source>
        <dbReference type="ARBA" id="ARBA00023242"/>
    </source>
</evidence>
<dbReference type="InterPro" id="IPR003380">
    <property type="entry name" value="SKI/SNO/DAC"/>
</dbReference>
<organism evidence="6 7">
    <name type="scientific">Caenorhabditis angaria</name>
    <dbReference type="NCBI Taxonomy" id="860376"/>
    <lineage>
        <taxon>Eukaryota</taxon>
        <taxon>Metazoa</taxon>
        <taxon>Ecdysozoa</taxon>
        <taxon>Nematoda</taxon>
        <taxon>Chromadorea</taxon>
        <taxon>Rhabditida</taxon>
        <taxon>Rhabditina</taxon>
        <taxon>Rhabditomorpha</taxon>
        <taxon>Rhabditoidea</taxon>
        <taxon>Rhabditidae</taxon>
        <taxon>Peloderinae</taxon>
        <taxon>Caenorhabditis</taxon>
    </lineage>
</organism>
<dbReference type="GO" id="GO:0000981">
    <property type="term" value="F:DNA-binding transcription factor activity, RNA polymerase II-specific"/>
    <property type="evidence" value="ECO:0007669"/>
    <property type="project" value="TreeGrafter"/>
</dbReference>
<dbReference type="Pfam" id="PF02437">
    <property type="entry name" value="Ski_Sno_DHD"/>
    <property type="match status" value="1"/>
</dbReference>
<accession>A0A9P1N1X3</accession>
<dbReference type="InterPro" id="IPR009061">
    <property type="entry name" value="DNA-bd_dom_put_sf"/>
</dbReference>
<keyword evidence="7" id="KW-1185">Reference proteome</keyword>
<evidence type="ECO:0000256" key="1">
    <source>
        <dbReference type="ARBA" id="ARBA00004123"/>
    </source>
</evidence>
<dbReference type="GO" id="GO:0005667">
    <property type="term" value="C:transcription regulator complex"/>
    <property type="evidence" value="ECO:0007669"/>
    <property type="project" value="TreeGrafter"/>
</dbReference>
<evidence type="ECO:0000256" key="3">
    <source>
        <dbReference type="ARBA" id="ARBA00038192"/>
    </source>
</evidence>
<feature type="domain" description="SKI/SNO/DAC" evidence="5">
    <location>
        <begin position="47"/>
        <end position="139"/>
    </location>
</feature>
<dbReference type="PANTHER" id="PTHR12577:SF6">
    <property type="entry name" value="DACHSHUND, ISOFORM B"/>
    <property type="match status" value="1"/>
</dbReference>
<gene>
    <name evidence="6" type="ORF">CAMP_LOCUS7443</name>
</gene>
<dbReference type="GO" id="GO:0005634">
    <property type="term" value="C:nucleus"/>
    <property type="evidence" value="ECO:0007669"/>
    <property type="project" value="UniProtKB-SubCell"/>
</dbReference>
<feature type="compositionally biased region" description="Low complexity" evidence="4">
    <location>
        <begin position="272"/>
        <end position="288"/>
    </location>
</feature>
<name>A0A9P1N1X3_9PELO</name>
<evidence type="ECO:0000313" key="6">
    <source>
        <dbReference type="EMBL" id="CAI5444806.1"/>
    </source>
</evidence>
<evidence type="ECO:0000313" key="7">
    <source>
        <dbReference type="Proteomes" id="UP001152747"/>
    </source>
</evidence>
<dbReference type="Gene3D" id="3.10.260.20">
    <property type="entry name" value="Ski"/>
    <property type="match status" value="1"/>
</dbReference>
<comment type="subcellular location">
    <subcellularLocation>
        <location evidence="1">Nucleus</location>
    </subcellularLocation>
</comment>
<dbReference type="InterPro" id="IPR052417">
    <property type="entry name" value="Dachshund_domain"/>
</dbReference>
<comment type="caution">
    <text evidence="6">The sequence shown here is derived from an EMBL/GenBank/DDBJ whole genome shotgun (WGS) entry which is preliminary data.</text>
</comment>